<protein>
    <submittedName>
        <fullName evidence="2">M23 family metallopeptidase</fullName>
    </submittedName>
</protein>
<name>A0A6B3LCA5_9BACT</name>
<feature type="domain" description="M23ase beta-sheet core" evidence="1">
    <location>
        <begin position="123"/>
        <end position="207"/>
    </location>
</feature>
<gene>
    <name evidence="2" type="ORF">G3M56_013665</name>
</gene>
<proteinExistence type="predicted"/>
<dbReference type="AlphaFoldDB" id="A0A6B3LCA5"/>
<dbReference type="RefSeq" id="WP_164364747.1">
    <property type="nucleotide sequence ID" value="NZ_CP066776.1"/>
</dbReference>
<reference evidence="2 3" key="1">
    <citation type="submission" date="2020-12" db="EMBL/GenBank/DDBJ databases">
        <title>Sulforoseuscoccus oceanibium gen. nov., sp. nov., a representative of the phylum Verrucomicrobia with special cytoplasmic membrane, and proposal of Sulforoseuscoccusaceae fam. nov.</title>
        <authorList>
            <person name="Xi F."/>
        </authorList>
    </citation>
    <scope>NUCLEOTIDE SEQUENCE [LARGE SCALE GENOMIC DNA]</scope>
    <source>
        <strain evidence="2 3">T37</strain>
    </source>
</reference>
<dbReference type="InterPro" id="IPR050570">
    <property type="entry name" value="Cell_wall_metabolism_enzyme"/>
</dbReference>
<dbReference type="GO" id="GO:0004222">
    <property type="term" value="F:metalloendopeptidase activity"/>
    <property type="evidence" value="ECO:0007669"/>
    <property type="project" value="TreeGrafter"/>
</dbReference>
<dbReference type="Pfam" id="PF01551">
    <property type="entry name" value="Peptidase_M23"/>
    <property type="match status" value="1"/>
</dbReference>
<dbReference type="CDD" id="cd12797">
    <property type="entry name" value="M23_peptidase"/>
    <property type="match status" value="1"/>
</dbReference>
<keyword evidence="3" id="KW-1185">Reference proteome</keyword>
<dbReference type="PANTHER" id="PTHR21666:SF270">
    <property type="entry name" value="MUREIN HYDROLASE ACTIVATOR ENVC"/>
    <property type="match status" value="1"/>
</dbReference>
<organism evidence="2 3">
    <name type="scientific">Sulfuriroseicoccus oceanibius</name>
    <dbReference type="NCBI Taxonomy" id="2707525"/>
    <lineage>
        <taxon>Bacteria</taxon>
        <taxon>Pseudomonadati</taxon>
        <taxon>Verrucomicrobiota</taxon>
        <taxon>Verrucomicrobiia</taxon>
        <taxon>Verrucomicrobiales</taxon>
        <taxon>Verrucomicrobiaceae</taxon>
        <taxon>Sulfuriroseicoccus</taxon>
    </lineage>
</organism>
<dbReference type="Proteomes" id="UP000475117">
    <property type="component" value="Chromosome"/>
</dbReference>
<dbReference type="SUPFAM" id="SSF51261">
    <property type="entry name" value="Duplicated hybrid motif"/>
    <property type="match status" value="1"/>
</dbReference>
<evidence type="ECO:0000313" key="3">
    <source>
        <dbReference type="Proteomes" id="UP000475117"/>
    </source>
</evidence>
<evidence type="ECO:0000313" key="2">
    <source>
        <dbReference type="EMBL" id="QQL44902.1"/>
    </source>
</evidence>
<evidence type="ECO:0000259" key="1">
    <source>
        <dbReference type="Pfam" id="PF01551"/>
    </source>
</evidence>
<dbReference type="PANTHER" id="PTHR21666">
    <property type="entry name" value="PEPTIDASE-RELATED"/>
    <property type="match status" value="1"/>
</dbReference>
<accession>A0A6B3LCA5</accession>
<dbReference type="InterPro" id="IPR011055">
    <property type="entry name" value="Dup_hybrid_motif"/>
</dbReference>
<dbReference type="InterPro" id="IPR016047">
    <property type="entry name" value="M23ase_b-sheet_dom"/>
</dbReference>
<dbReference type="KEGG" id="soa:G3M56_013665"/>
<sequence>MRKGSRARALWVGSAATGLVVVAVLIAVAVKLKQLESESGPVVALGATYEDLQAVDVSARDELLPVDPWWLVGLPEAGWFISPMGARSGAMTYNAQGFDAPNATRGGRHAGDDLNGIGQENSDLGDPVYAAANGGVLFAAEVGGGWGGVVVLQHRMADGTWVQTVYAHLESIFVLEGSTVARGENIGSVGNADGAYLAHLHFEVRRGVRPYLGAGYLPMESGSSHGRVDPTVFLKEHGPPFADALFYESPLGFRSGVELRVSSPDAEEGE</sequence>
<dbReference type="Gene3D" id="2.70.70.10">
    <property type="entry name" value="Glucose Permease (Domain IIA)"/>
    <property type="match status" value="1"/>
</dbReference>
<dbReference type="EMBL" id="CP066776">
    <property type="protein sequence ID" value="QQL44902.1"/>
    <property type="molecule type" value="Genomic_DNA"/>
</dbReference>